<evidence type="ECO:0000256" key="13">
    <source>
        <dbReference type="HAMAP-Rule" id="MF_01026"/>
    </source>
</evidence>
<comment type="pathway">
    <text evidence="3 13">Amino-acid biosynthesis; L-leucine biosynthesis; L-leucine from 3-methyl-2-oxobutanoate: step 2/4.</text>
</comment>
<evidence type="ECO:0000313" key="15">
    <source>
        <dbReference type="EMBL" id="EPX83221.1"/>
    </source>
</evidence>
<dbReference type="InterPro" id="IPR015931">
    <property type="entry name" value="Acnase/IPM_dHydase_lsu_aba_1/3"/>
</dbReference>
<proteinExistence type="inferred from homology"/>
<feature type="binding site" evidence="13">
    <location>
        <position position="419"/>
    </location>
    <ligand>
        <name>[4Fe-4S] cluster</name>
        <dbReference type="ChEBI" id="CHEBI:49883"/>
    </ligand>
</feature>
<dbReference type="GO" id="GO:0046872">
    <property type="term" value="F:metal ion binding"/>
    <property type="evidence" value="ECO:0007669"/>
    <property type="project" value="UniProtKB-KW"/>
</dbReference>
<dbReference type="PATRIC" id="fig|1123069.3.peg.2815"/>
<feature type="binding site" evidence="13">
    <location>
        <position position="416"/>
    </location>
    <ligand>
        <name>[4Fe-4S] cluster</name>
        <dbReference type="ChEBI" id="CHEBI:49883"/>
    </ligand>
</feature>
<organism evidence="15 16">
    <name type="scientific">Rubellimicrobium thermophilum DSM 16684</name>
    <dbReference type="NCBI Taxonomy" id="1123069"/>
    <lineage>
        <taxon>Bacteria</taxon>
        <taxon>Pseudomonadati</taxon>
        <taxon>Pseudomonadota</taxon>
        <taxon>Alphaproteobacteria</taxon>
        <taxon>Rhodobacterales</taxon>
        <taxon>Roseobacteraceae</taxon>
        <taxon>Rubellimicrobium</taxon>
    </lineage>
</organism>
<evidence type="ECO:0000256" key="9">
    <source>
        <dbReference type="ARBA" id="ARBA00023004"/>
    </source>
</evidence>
<dbReference type="InterPro" id="IPR050067">
    <property type="entry name" value="IPM_dehydratase_rel_enz"/>
</dbReference>
<dbReference type="STRING" id="1123069.ruthe_02845"/>
<evidence type="ECO:0000256" key="3">
    <source>
        <dbReference type="ARBA" id="ARBA00004729"/>
    </source>
</evidence>
<feature type="binding site" evidence="13">
    <location>
        <position position="356"/>
    </location>
    <ligand>
        <name>[4Fe-4S] cluster</name>
        <dbReference type="ChEBI" id="CHEBI:49883"/>
    </ligand>
</feature>
<keyword evidence="12 13" id="KW-0100">Branched-chain amino acid biosynthesis</keyword>
<comment type="subunit">
    <text evidence="4 13">Heterodimer of LeuC and LeuD.</text>
</comment>
<name>S9QP56_9RHOB</name>
<evidence type="ECO:0000256" key="11">
    <source>
        <dbReference type="ARBA" id="ARBA00023239"/>
    </source>
</evidence>
<dbReference type="EC" id="4.2.1.33" evidence="13"/>
<reference evidence="15 16" key="1">
    <citation type="journal article" date="2013" name="Stand. Genomic Sci.">
        <title>Genome sequence of the reddish-pigmented Rubellimicrobium thermophilum type strain (DSM 16684(T)), a member of the Roseobacter clade.</title>
        <authorList>
            <person name="Fiebig A."/>
            <person name="Riedel T."/>
            <person name="Gronow S."/>
            <person name="Petersen J."/>
            <person name="Klenk H.P."/>
            <person name="Goker M."/>
        </authorList>
    </citation>
    <scope>NUCLEOTIDE SEQUENCE [LARGE SCALE GENOMIC DNA]</scope>
    <source>
        <strain evidence="15 16">DSM 16684</strain>
    </source>
</reference>
<dbReference type="InterPro" id="IPR001030">
    <property type="entry name" value="Acoase/IPM_deHydtase_lsu_aba"/>
</dbReference>
<comment type="cofactor">
    <cofactor evidence="13">
        <name>[4Fe-4S] cluster</name>
        <dbReference type="ChEBI" id="CHEBI:49883"/>
    </cofactor>
    <text evidence="13">Binds 1 [4Fe-4S] cluster per subunit.</text>
</comment>
<comment type="catalytic activity">
    <reaction evidence="1 13">
        <text>(2R,3S)-3-isopropylmalate = (2S)-2-isopropylmalate</text>
        <dbReference type="Rhea" id="RHEA:32287"/>
        <dbReference type="ChEBI" id="CHEBI:1178"/>
        <dbReference type="ChEBI" id="CHEBI:35121"/>
        <dbReference type="EC" id="4.2.1.33"/>
    </reaction>
</comment>
<comment type="function">
    <text evidence="2 13">Catalyzes the isomerization between 2-isopropylmalate and 3-isopropylmalate, via the formation of 2-isopropylmaleate.</text>
</comment>
<dbReference type="Proteomes" id="UP000015346">
    <property type="component" value="Unassembled WGS sequence"/>
</dbReference>
<accession>S9QP56</accession>
<keyword evidence="10 13" id="KW-0411">Iron-sulfur</keyword>
<keyword evidence="11 13" id="KW-0456">Lyase</keyword>
<dbReference type="Gene3D" id="3.30.499.10">
    <property type="entry name" value="Aconitase, domain 3"/>
    <property type="match status" value="2"/>
</dbReference>
<dbReference type="EMBL" id="AOLV01000033">
    <property type="protein sequence ID" value="EPX83221.1"/>
    <property type="molecule type" value="Genomic_DNA"/>
</dbReference>
<keyword evidence="7 13" id="KW-0028">Amino-acid biosynthesis</keyword>
<dbReference type="HOGENOM" id="CLU_006714_3_4_5"/>
<keyword evidence="16" id="KW-1185">Reference proteome</keyword>
<dbReference type="NCBIfam" id="NF004016">
    <property type="entry name" value="PRK05478.1"/>
    <property type="match status" value="1"/>
</dbReference>
<dbReference type="GO" id="GO:0009098">
    <property type="term" value="P:L-leucine biosynthetic process"/>
    <property type="evidence" value="ECO:0007669"/>
    <property type="project" value="UniProtKB-UniRule"/>
</dbReference>
<dbReference type="PANTHER" id="PTHR43822">
    <property type="entry name" value="HOMOACONITASE, MITOCHONDRIAL-RELATED"/>
    <property type="match status" value="1"/>
</dbReference>
<protein>
    <recommendedName>
        <fullName evidence="13">3-isopropylmalate dehydratase large subunit</fullName>
        <ecNumber evidence="13">4.2.1.33</ecNumber>
    </recommendedName>
    <alternativeName>
        <fullName evidence="13">Alpha-IPM isomerase</fullName>
        <shortName evidence="13">IPMI</shortName>
    </alternativeName>
    <alternativeName>
        <fullName evidence="13">Isopropylmalate isomerase</fullName>
    </alternativeName>
</protein>
<dbReference type="PROSITE" id="PS00450">
    <property type="entry name" value="ACONITASE_1"/>
    <property type="match status" value="1"/>
</dbReference>
<dbReference type="AlphaFoldDB" id="S9QP56"/>
<dbReference type="NCBIfam" id="NF009116">
    <property type="entry name" value="PRK12466.1"/>
    <property type="match status" value="1"/>
</dbReference>
<evidence type="ECO:0000256" key="7">
    <source>
        <dbReference type="ARBA" id="ARBA00022605"/>
    </source>
</evidence>
<evidence type="ECO:0000256" key="10">
    <source>
        <dbReference type="ARBA" id="ARBA00023014"/>
    </source>
</evidence>
<dbReference type="GO" id="GO:0051539">
    <property type="term" value="F:4 iron, 4 sulfur cluster binding"/>
    <property type="evidence" value="ECO:0007669"/>
    <property type="project" value="UniProtKB-KW"/>
</dbReference>
<dbReference type="RefSeq" id="WP_021098910.1">
    <property type="nucleotide sequence ID" value="NZ_KE557324.1"/>
</dbReference>
<dbReference type="Pfam" id="PF00330">
    <property type="entry name" value="Aconitase"/>
    <property type="match status" value="1"/>
</dbReference>
<dbReference type="NCBIfam" id="TIGR00170">
    <property type="entry name" value="leuC"/>
    <property type="match status" value="1"/>
</dbReference>
<evidence type="ECO:0000256" key="6">
    <source>
        <dbReference type="ARBA" id="ARBA00022485"/>
    </source>
</evidence>
<keyword evidence="8 13" id="KW-0479">Metal-binding</keyword>
<evidence type="ECO:0000256" key="8">
    <source>
        <dbReference type="ARBA" id="ARBA00022723"/>
    </source>
</evidence>
<dbReference type="InterPro" id="IPR036008">
    <property type="entry name" value="Aconitase_4Fe-4S_dom"/>
</dbReference>
<dbReference type="HAMAP" id="MF_01026">
    <property type="entry name" value="LeuC_type1"/>
    <property type="match status" value="1"/>
</dbReference>
<feature type="domain" description="Aconitase/3-isopropylmalate dehydratase large subunit alpha/beta/alpha" evidence="14">
    <location>
        <begin position="16"/>
        <end position="466"/>
    </location>
</feature>
<dbReference type="InterPro" id="IPR004430">
    <property type="entry name" value="3-IsopropMal_deHydase_lsu"/>
</dbReference>
<comment type="similarity">
    <text evidence="13">Belongs to the aconitase/IPM isomerase family. LeuC type 1 subfamily.</text>
</comment>
<evidence type="ECO:0000256" key="5">
    <source>
        <dbReference type="ARBA" id="ARBA00022430"/>
    </source>
</evidence>
<dbReference type="FunFam" id="3.30.499.10:FF:000007">
    <property type="entry name" value="3-isopropylmalate dehydratase large subunit"/>
    <property type="match status" value="1"/>
</dbReference>
<keyword evidence="5 13" id="KW-0432">Leucine biosynthesis</keyword>
<evidence type="ECO:0000256" key="1">
    <source>
        <dbReference type="ARBA" id="ARBA00000491"/>
    </source>
</evidence>
<gene>
    <name evidence="13" type="primary">leuC</name>
    <name evidence="15" type="ORF">ruthe_02845</name>
</gene>
<evidence type="ECO:0000259" key="14">
    <source>
        <dbReference type="Pfam" id="PF00330"/>
    </source>
</evidence>
<dbReference type="GO" id="GO:0003861">
    <property type="term" value="F:3-isopropylmalate dehydratase activity"/>
    <property type="evidence" value="ECO:0007669"/>
    <property type="project" value="UniProtKB-UniRule"/>
</dbReference>
<evidence type="ECO:0000256" key="2">
    <source>
        <dbReference type="ARBA" id="ARBA00002695"/>
    </source>
</evidence>
<evidence type="ECO:0000256" key="4">
    <source>
        <dbReference type="ARBA" id="ARBA00011271"/>
    </source>
</evidence>
<sequence>MQTELAMGQGAGTLYDKIWDSHVVRSYADGTDLLYIDRHLVQEVSSPQAFAGLQARGLPLRRPDAHLAVADHAVPTLHRDRPLREGLAARQVARLQQNARHFGIPYIPMHDRRHGIVHVIGPELGFTLPGATLVCGDSHTCTHGAFGALAFGIGASECESVFATQTLRQRRQKRMRIRLTGSLPRGVTVKDVVLALIARIGIAGGAGHTIEYAGPAVEALSMEGRMTLCNMAIEAGSRVALIAPDERTLDWLRGRPLAPQGDRWAAAVADWRRLRSDPDAAFDREVDMDISDLAPQVSWGTTPEDCAPVTGHVPDPAAVSDPVRRRRMEQSLAYMGLVPGTPLRDIRIDRVFIGSCTNARLEDLRRAAQVVRGRRAAPHVRAIVVPGSAAVRLAAEAEGIDHVFREAGFEWRDSGCSMCVAMNDDRLAEGERCASTSNRNFEGRQGKGGRTHLMSPEMAAAAALAGRLTDVRDWA</sequence>
<evidence type="ECO:0000256" key="12">
    <source>
        <dbReference type="ARBA" id="ARBA00023304"/>
    </source>
</evidence>
<dbReference type="UniPathway" id="UPA00048">
    <property type="reaction ID" value="UER00071"/>
</dbReference>
<dbReference type="PANTHER" id="PTHR43822:SF9">
    <property type="entry name" value="3-ISOPROPYLMALATE DEHYDRATASE"/>
    <property type="match status" value="1"/>
</dbReference>
<keyword evidence="9 13" id="KW-0408">Iron</keyword>
<dbReference type="InterPro" id="IPR018136">
    <property type="entry name" value="Aconitase_4Fe-4S_BS"/>
</dbReference>
<dbReference type="PROSITE" id="PS01244">
    <property type="entry name" value="ACONITASE_2"/>
    <property type="match status" value="1"/>
</dbReference>
<dbReference type="PRINTS" id="PR00415">
    <property type="entry name" value="ACONITASE"/>
</dbReference>
<comment type="caution">
    <text evidence="15">The sequence shown here is derived from an EMBL/GenBank/DDBJ whole genome shotgun (WGS) entry which is preliminary data.</text>
</comment>
<evidence type="ECO:0000313" key="16">
    <source>
        <dbReference type="Proteomes" id="UP000015346"/>
    </source>
</evidence>
<dbReference type="InterPro" id="IPR033941">
    <property type="entry name" value="IPMI_cat"/>
</dbReference>
<keyword evidence="6 13" id="KW-0004">4Fe-4S</keyword>
<dbReference type="CDD" id="cd01583">
    <property type="entry name" value="IPMI"/>
    <property type="match status" value="1"/>
</dbReference>
<dbReference type="SUPFAM" id="SSF53732">
    <property type="entry name" value="Aconitase iron-sulfur domain"/>
    <property type="match status" value="1"/>
</dbReference>